<reference evidence="12" key="1">
    <citation type="submission" date="2020-12" db="EMBL/GenBank/DDBJ databases">
        <title>The genome sequence of Inhella sp. 4Y17.</title>
        <authorList>
            <person name="Liu Y."/>
        </authorList>
    </citation>
    <scope>NUCLEOTIDE SEQUENCE</scope>
    <source>
        <strain evidence="12">4Y10</strain>
    </source>
</reference>
<organism evidence="12 13">
    <name type="scientific">Inhella gelatinilytica</name>
    <dbReference type="NCBI Taxonomy" id="2795030"/>
    <lineage>
        <taxon>Bacteria</taxon>
        <taxon>Pseudomonadati</taxon>
        <taxon>Pseudomonadota</taxon>
        <taxon>Betaproteobacteria</taxon>
        <taxon>Burkholderiales</taxon>
        <taxon>Sphaerotilaceae</taxon>
        <taxon>Inhella</taxon>
    </lineage>
</organism>
<proteinExistence type="predicted"/>
<evidence type="ECO:0000256" key="1">
    <source>
        <dbReference type="ARBA" id="ARBA00004571"/>
    </source>
</evidence>
<evidence type="ECO:0000313" key="13">
    <source>
        <dbReference type="Proteomes" id="UP000620139"/>
    </source>
</evidence>
<evidence type="ECO:0000256" key="11">
    <source>
        <dbReference type="SAM" id="SignalP"/>
    </source>
</evidence>
<dbReference type="RefSeq" id="WP_198099416.1">
    <property type="nucleotide sequence ID" value="NZ_JAEDAL010000001.1"/>
</dbReference>
<evidence type="ECO:0000313" key="12">
    <source>
        <dbReference type="EMBL" id="MBH9551820.1"/>
    </source>
</evidence>
<comment type="subcellular location">
    <subcellularLocation>
        <location evidence="1">Cell outer membrane</location>
        <topology evidence="1">Multi-pass membrane protein</topology>
    </subcellularLocation>
</comment>
<keyword evidence="6 11" id="KW-0732">Signal</keyword>
<evidence type="ECO:0000256" key="5">
    <source>
        <dbReference type="ARBA" id="ARBA00022692"/>
    </source>
</evidence>
<keyword evidence="12" id="KW-0675">Receptor</keyword>
<keyword evidence="8" id="KW-0406">Ion transport</keyword>
<dbReference type="InterPro" id="IPR036942">
    <property type="entry name" value="Beta-barrel_TonB_sf"/>
</dbReference>
<dbReference type="GO" id="GO:0015344">
    <property type="term" value="F:siderophore uptake transmembrane transporter activity"/>
    <property type="evidence" value="ECO:0007669"/>
    <property type="project" value="TreeGrafter"/>
</dbReference>
<dbReference type="AlphaFoldDB" id="A0A931IVM0"/>
<evidence type="ECO:0000256" key="6">
    <source>
        <dbReference type="ARBA" id="ARBA00022729"/>
    </source>
</evidence>
<name>A0A931IVM0_9BURK</name>
<sequence>MTALRRLPLALAAACVLTEPAQANDNAVKAASDAFGTSVGRESIGLYTTGSVRGFSPTAAGNVRIDGLYFDQVWGVSARLRTASQVRVGLSAQGFVFPSPTGIVDHQLRRPGAQGEGQVSLTSDHWGGRYLDVDFSQPIKGTAWGVTGGLSAQRIRYGNGTHAQGANGSLALWWRPSPEREAMVFLSQHNTPFDQIAALVSPAAAALPQFDTQRRFQGPDWSYYRGTARNRGALWRETLAPEWQLRAGLFHSEFDDERGASHLIVQADATGLGQRQLTIDPASRNASDSGELRLSHTRRGAQWHQRWHLQWAGRERLRQYGGSARVDLGPGRVEDPVSAPEPAFAFGPLSQDRIRQQWLGLAYELRDGREWELNAGVQRTTYRKRLERPGLAAVEDRSQPVLGNLSGAWHWSPHLVAYAGLTRGLEESGIAPPNASNRNQAVPAILTTQRDAGLRWQLAPRLRWVAGVFEVQKPYFNLDAANLYTQLGEVRHRGFETSLAGHPMPELRLLVGALWMQPRVRGEAVTLGRVGERPLGQPERQLKLNAVWSPAALQGVSLDAGVSHTGPMAATRDNRVELPAVTLLDLGLRAPLHVGAQPLSLRLRVANATDRHYYELRGAGLYAEAPRRLVELTVSGSW</sequence>
<keyword evidence="2" id="KW-0813">Transport</keyword>
<dbReference type="SUPFAM" id="SSF56935">
    <property type="entry name" value="Porins"/>
    <property type="match status" value="1"/>
</dbReference>
<keyword evidence="7" id="KW-0408">Iron</keyword>
<keyword evidence="5" id="KW-0812">Transmembrane</keyword>
<feature type="signal peptide" evidence="11">
    <location>
        <begin position="1"/>
        <end position="23"/>
    </location>
</feature>
<keyword evidence="4" id="KW-0410">Iron transport</keyword>
<evidence type="ECO:0000256" key="2">
    <source>
        <dbReference type="ARBA" id="ARBA00022448"/>
    </source>
</evidence>
<comment type="caution">
    <text evidence="12">The sequence shown here is derived from an EMBL/GenBank/DDBJ whole genome shotgun (WGS) entry which is preliminary data.</text>
</comment>
<dbReference type="PANTHER" id="PTHR32552:SF68">
    <property type="entry name" value="FERRICHROME OUTER MEMBRANE TRANSPORTER_PHAGE RECEPTOR"/>
    <property type="match status" value="1"/>
</dbReference>
<evidence type="ECO:0000256" key="9">
    <source>
        <dbReference type="ARBA" id="ARBA00023136"/>
    </source>
</evidence>
<keyword evidence="10" id="KW-0998">Cell outer membrane</keyword>
<dbReference type="Gene3D" id="2.40.170.20">
    <property type="entry name" value="TonB-dependent receptor, beta-barrel domain"/>
    <property type="match status" value="1"/>
</dbReference>
<dbReference type="InterPro" id="IPR039426">
    <property type="entry name" value="TonB-dep_rcpt-like"/>
</dbReference>
<evidence type="ECO:0000256" key="3">
    <source>
        <dbReference type="ARBA" id="ARBA00022452"/>
    </source>
</evidence>
<accession>A0A931IVM0</accession>
<evidence type="ECO:0000256" key="7">
    <source>
        <dbReference type="ARBA" id="ARBA00023004"/>
    </source>
</evidence>
<evidence type="ECO:0000256" key="4">
    <source>
        <dbReference type="ARBA" id="ARBA00022496"/>
    </source>
</evidence>
<dbReference type="EMBL" id="JAEDAL010000001">
    <property type="protein sequence ID" value="MBH9551820.1"/>
    <property type="molecule type" value="Genomic_DNA"/>
</dbReference>
<feature type="chain" id="PRO_5037504589" evidence="11">
    <location>
        <begin position="24"/>
        <end position="638"/>
    </location>
</feature>
<dbReference type="PANTHER" id="PTHR32552">
    <property type="entry name" value="FERRICHROME IRON RECEPTOR-RELATED"/>
    <property type="match status" value="1"/>
</dbReference>
<protein>
    <submittedName>
        <fullName evidence="12">TonB-dependent receptor</fullName>
    </submittedName>
</protein>
<evidence type="ECO:0000256" key="8">
    <source>
        <dbReference type="ARBA" id="ARBA00023065"/>
    </source>
</evidence>
<keyword evidence="3" id="KW-1134">Transmembrane beta strand</keyword>
<evidence type="ECO:0000256" key="10">
    <source>
        <dbReference type="ARBA" id="ARBA00023237"/>
    </source>
</evidence>
<gene>
    <name evidence="12" type="ORF">I7X43_03060</name>
</gene>
<dbReference type="Proteomes" id="UP000620139">
    <property type="component" value="Unassembled WGS sequence"/>
</dbReference>
<keyword evidence="9" id="KW-0472">Membrane</keyword>
<keyword evidence="13" id="KW-1185">Reference proteome</keyword>
<dbReference type="GO" id="GO:0009279">
    <property type="term" value="C:cell outer membrane"/>
    <property type="evidence" value="ECO:0007669"/>
    <property type="project" value="UniProtKB-SubCell"/>
</dbReference>